<dbReference type="Proteomes" id="UP000053029">
    <property type="component" value="Unassembled WGS sequence"/>
</dbReference>
<gene>
    <name evidence="3" type="ORF">Z517_09598</name>
</gene>
<dbReference type="InterPro" id="IPR010839">
    <property type="entry name" value="AtuA_N"/>
</dbReference>
<dbReference type="Pfam" id="PF07287">
    <property type="entry name" value="AtuA"/>
    <property type="match status" value="1"/>
</dbReference>
<feature type="domain" description="AtuA-like ferredoxin-fold" evidence="2">
    <location>
        <begin position="531"/>
        <end position="618"/>
    </location>
</feature>
<sequence>MLKQKDSSRPIAVAGASGGALDRFRGLTDLSKLPEIDVIVGDWMSEANMTMRGVEVAELKKKKAKLDGQVGTVSEVNGDSISELGFLSRSRGGYDPYFLEQLEPALENLAANGIRLACNSGGSNPRGLAEAVKSLVTAKGLKLDVAWVDGDDVSDVTLDLWAKGERFPGLPTGKDIQDWPFDPLCAQCYLGGVGVAKAFESGAAIVICGRIADASALVGACMWWFDWRRETHIQELAGALVAGHLTECSTYVTGGCYAGFKELGTKDVDLSFPIAWIESNGEFELGMEPGHDGKVTVDTAVTQLLYEIQGPLYFNSDVVANLEGVQMQQIGPNRVRVTGFEGLPPPPTTKVGITARGGYRAQFHYYLTGLDVDEKAAMIERQTRHMMGENLRKFHCLSFNLAGRPAINPRNQNEATVDYRIFAQSRDKDVMNMFGTWCKSNILQSYPGGTPHTDVRTSLPKPYFEYWVSLLPQEKVHHQVHLADGSSVTIPPPQLTRVYPTQQKSYNTPHPVPLDTFGATENCPLGYRVLGRSGDKSSDANVGLFVRHDDEWEWLRSFLTIDKVKELLGEDYVGKPIDRFEIPALRAVHFLLRDHLDRGYNSSSGFDTLGKNVVEYLRAKYVDIPVTFLQRGRI</sequence>
<dbReference type="Pfam" id="PF23544">
    <property type="entry name" value="AtuA_ferredoxin"/>
    <property type="match status" value="1"/>
</dbReference>
<name>A0A0D2ESD4_9EURO</name>
<dbReference type="OrthoDB" id="10265871at2759"/>
<dbReference type="PANTHER" id="PTHR47585">
    <property type="match status" value="1"/>
</dbReference>
<evidence type="ECO:0008006" key="5">
    <source>
        <dbReference type="Google" id="ProtNLM"/>
    </source>
</evidence>
<dbReference type="PANTHER" id="PTHR47585:SF2">
    <property type="entry name" value="DUF1446 DOMAIN PROTEIN (AFU_ORTHOLOGUE AFUA_6G11420)"/>
    <property type="match status" value="1"/>
</dbReference>
<evidence type="ECO:0000259" key="1">
    <source>
        <dbReference type="Pfam" id="PF07287"/>
    </source>
</evidence>
<dbReference type="AlphaFoldDB" id="A0A0D2ESD4"/>
<dbReference type="EMBL" id="KN846974">
    <property type="protein sequence ID" value="KIW77152.1"/>
    <property type="molecule type" value="Genomic_DNA"/>
</dbReference>
<protein>
    <recommendedName>
        <fullName evidence="5">DUF1446-domain-containing protein</fullName>
    </recommendedName>
</protein>
<reference evidence="3 4" key="1">
    <citation type="submission" date="2015-01" db="EMBL/GenBank/DDBJ databases">
        <title>The Genome Sequence of Fonsecaea pedrosoi CBS 271.37.</title>
        <authorList>
            <consortium name="The Broad Institute Genomics Platform"/>
            <person name="Cuomo C."/>
            <person name="de Hoog S."/>
            <person name="Gorbushina A."/>
            <person name="Stielow B."/>
            <person name="Teixiera M."/>
            <person name="Abouelleil A."/>
            <person name="Chapman S.B."/>
            <person name="Priest M."/>
            <person name="Young S.K."/>
            <person name="Wortman J."/>
            <person name="Nusbaum C."/>
            <person name="Birren B."/>
        </authorList>
    </citation>
    <scope>NUCLEOTIDE SEQUENCE [LARGE SCALE GENOMIC DNA]</scope>
    <source>
        <strain evidence="3 4">CBS 271.37</strain>
    </source>
</reference>
<dbReference type="HOGENOM" id="CLU_012617_0_1_1"/>
<dbReference type="InterPro" id="IPR056362">
    <property type="entry name" value="AtuA-like_ferredoxin_dom"/>
</dbReference>
<evidence type="ECO:0000313" key="4">
    <source>
        <dbReference type="Proteomes" id="UP000053029"/>
    </source>
</evidence>
<dbReference type="RefSeq" id="XP_013280960.1">
    <property type="nucleotide sequence ID" value="XM_013425506.1"/>
</dbReference>
<feature type="domain" description="Acyclic terpene utilisation N-terminal" evidence="1">
    <location>
        <begin position="11"/>
        <end position="482"/>
    </location>
</feature>
<organism evidence="3 4">
    <name type="scientific">Fonsecaea pedrosoi CBS 271.37</name>
    <dbReference type="NCBI Taxonomy" id="1442368"/>
    <lineage>
        <taxon>Eukaryota</taxon>
        <taxon>Fungi</taxon>
        <taxon>Dikarya</taxon>
        <taxon>Ascomycota</taxon>
        <taxon>Pezizomycotina</taxon>
        <taxon>Eurotiomycetes</taxon>
        <taxon>Chaetothyriomycetidae</taxon>
        <taxon>Chaetothyriales</taxon>
        <taxon>Herpotrichiellaceae</taxon>
        <taxon>Fonsecaea</taxon>
    </lineage>
</organism>
<dbReference type="GeneID" id="25309088"/>
<evidence type="ECO:0000259" key="2">
    <source>
        <dbReference type="Pfam" id="PF23544"/>
    </source>
</evidence>
<proteinExistence type="predicted"/>
<dbReference type="VEuPathDB" id="FungiDB:Z517_09598"/>
<evidence type="ECO:0000313" key="3">
    <source>
        <dbReference type="EMBL" id="KIW77152.1"/>
    </source>
</evidence>
<keyword evidence="4" id="KW-1185">Reference proteome</keyword>
<accession>A0A0D2ESD4</accession>